<name>A0A559J9T7_9BACL</name>
<organism evidence="11 12">
    <name type="scientific">Cohnella terricola</name>
    <dbReference type="NCBI Taxonomy" id="1289167"/>
    <lineage>
        <taxon>Bacteria</taxon>
        <taxon>Bacillati</taxon>
        <taxon>Bacillota</taxon>
        <taxon>Bacilli</taxon>
        <taxon>Bacillales</taxon>
        <taxon>Paenibacillaceae</taxon>
        <taxon>Cohnella</taxon>
    </lineage>
</organism>
<keyword evidence="3 8" id="KW-0597">Phosphoprotein</keyword>
<reference evidence="11 12" key="1">
    <citation type="submission" date="2019-07" db="EMBL/GenBank/DDBJ databases">
        <authorList>
            <person name="Kim J."/>
        </authorList>
    </citation>
    <scope>NUCLEOTIDE SEQUENCE [LARGE SCALE GENOMIC DNA]</scope>
    <source>
        <strain evidence="11 12">G13</strain>
    </source>
</reference>
<gene>
    <name evidence="11" type="ORF">FPZ45_20400</name>
</gene>
<dbReference type="PANTHER" id="PTHR42713">
    <property type="entry name" value="HISTIDINE KINASE-RELATED"/>
    <property type="match status" value="1"/>
</dbReference>
<dbReference type="PANTHER" id="PTHR42713:SF3">
    <property type="entry name" value="TRANSCRIPTIONAL REGULATORY PROTEIN HPTR"/>
    <property type="match status" value="1"/>
</dbReference>
<comment type="subcellular location">
    <subcellularLocation>
        <location evidence="1">Cytoplasm</location>
    </subcellularLocation>
</comment>
<feature type="domain" description="Response regulatory" evidence="10">
    <location>
        <begin position="3"/>
        <end position="120"/>
    </location>
</feature>
<evidence type="ECO:0000313" key="12">
    <source>
        <dbReference type="Proteomes" id="UP000316330"/>
    </source>
</evidence>
<keyword evidence="7" id="KW-0804">Transcription</keyword>
<dbReference type="InterPro" id="IPR009057">
    <property type="entry name" value="Homeodomain-like_sf"/>
</dbReference>
<keyword evidence="6" id="KW-0238">DNA-binding</keyword>
<dbReference type="EMBL" id="VNJJ01000015">
    <property type="protein sequence ID" value="TVX96649.1"/>
    <property type="molecule type" value="Genomic_DNA"/>
</dbReference>
<dbReference type="GO" id="GO:0003700">
    <property type="term" value="F:DNA-binding transcription factor activity"/>
    <property type="evidence" value="ECO:0007669"/>
    <property type="project" value="InterPro"/>
</dbReference>
<evidence type="ECO:0000256" key="6">
    <source>
        <dbReference type="ARBA" id="ARBA00023125"/>
    </source>
</evidence>
<feature type="domain" description="HTH araC/xylS-type" evidence="9">
    <location>
        <begin position="427"/>
        <end position="526"/>
    </location>
</feature>
<comment type="caution">
    <text evidence="11">The sequence shown here is derived from an EMBL/GenBank/DDBJ whole genome shotgun (WGS) entry which is preliminary data.</text>
</comment>
<dbReference type="Pfam" id="PF00072">
    <property type="entry name" value="Response_reg"/>
    <property type="match status" value="1"/>
</dbReference>
<dbReference type="SMART" id="SM00342">
    <property type="entry name" value="HTH_ARAC"/>
    <property type="match status" value="1"/>
</dbReference>
<feature type="modified residue" description="4-aspartylphosphate" evidence="8">
    <location>
        <position position="55"/>
    </location>
</feature>
<dbReference type="Pfam" id="PF12833">
    <property type="entry name" value="HTH_18"/>
    <property type="match status" value="1"/>
</dbReference>
<evidence type="ECO:0000256" key="3">
    <source>
        <dbReference type="ARBA" id="ARBA00022553"/>
    </source>
</evidence>
<accession>A0A559J9T7</accession>
<dbReference type="OrthoDB" id="9794370at2"/>
<evidence type="ECO:0000313" key="11">
    <source>
        <dbReference type="EMBL" id="TVX96649.1"/>
    </source>
</evidence>
<evidence type="ECO:0000256" key="7">
    <source>
        <dbReference type="ARBA" id="ARBA00023163"/>
    </source>
</evidence>
<dbReference type="SMART" id="SM00448">
    <property type="entry name" value="REC"/>
    <property type="match status" value="1"/>
</dbReference>
<evidence type="ECO:0000256" key="8">
    <source>
        <dbReference type="PROSITE-ProRule" id="PRU00169"/>
    </source>
</evidence>
<dbReference type="RefSeq" id="WP_144705955.1">
    <property type="nucleotide sequence ID" value="NZ_VNJJ01000015.1"/>
</dbReference>
<dbReference type="InterPro" id="IPR018062">
    <property type="entry name" value="HTH_AraC-typ_CS"/>
</dbReference>
<dbReference type="InterPro" id="IPR018060">
    <property type="entry name" value="HTH_AraC"/>
</dbReference>
<protein>
    <submittedName>
        <fullName evidence="11">Response regulator</fullName>
    </submittedName>
</protein>
<dbReference type="SUPFAM" id="SSF46689">
    <property type="entry name" value="Homeodomain-like"/>
    <property type="match status" value="2"/>
</dbReference>
<dbReference type="InterPro" id="IPR020449">
    <property type="entry name" value="Tscrpt_reg_AraC-type_HTH"/>
</dbReference>
<keyword evidence="12" id="KW-1185">Reference proteome</keyword>
<evidence type="ECO:0000256" key="2">
    <source>
        <dbReference type="ARBA" id="ARBA00022490"/>
    </source>
</evidence>
<dbReference type="InterPro" id="IPR051552">
    <property type="entry name" value="HptR"/>
</dbReference>
<dbReference type="PROSITE" id="PS01124">
    <property type="entry name" value="HTH_ARAC_FAMILY_2"/>
    <property type="match status" value="1"/>
</dbReference>
<proteinExistence type="predicted"/>
<dbReference type="PROSITE" id="PS00041">
    <property type="entry name" value="HTH_ARAC_FAMILY_1"/>
    <property type="match status" value="1"/>
</dbReference>
<keyword evidence="5" id="KW-0805">Transcription regulation</keyword>
<dbReference type="Pfam" id="PF17853">
    <property type="entry name" value="GGDEF_2"/>
    <property type="match status" value="1"/>
</dbReference>
<dbReference type="PRINTS" id="PR00032">
    <property type="entry name" value="HTHARAC"/>
</dbReference>
<dbReference type="CDD" id="cd17536">
    <property type="entry name" value="REC_YesN-like"/>
    <property type="match status" value="1"/>
</dbReference>
<evidence type="ECO:0000259" key="9">
    <source>
        <dbReference type="PROSITE" id="PS01124"/>
    </source>
</evidence>
<dbReference type="InterPro" id="IPR011006">
    <property type="entry name" value="CheY-like_superfamily"/>
</dbReference>
<dbReference type="InterPro" id="IPR001789">
    <property type="entry name" value="Sig_transdc_resp-reg_receiver"/>
</dbReference>
<keyword evidence="2" id="KW-0963">Cytoplasm</keyword>
<dbReference type="Proteomes" id="UP000316330">
    <property type="component" value="Unassembled WGS sequence"/>
</dbReference>
<dbReference type="Gene3D" id="3.40.50.2300">
    <property type="match status" value="1"/>
</dbReference>
<keyword evidence="4" id="KW-0902">Two-component regulatory system</keyword>
<dbReference type="SUPFAM" id="SSF52172">
    <property type="entry name" value="CheY-like"/>
    <property type="match status" value="1"/>
</dbReference>
<evidence type="ECO:0000256" key="4">
    <source>
        <dbReference type="ARBA" id="ARBA00023012"/>
    </source>
</evidence>
<dbReference type="Gene3D" id="1.10.10.60">
    <property type="entry name" value="Homeodomain-like"/>
    <property type="match status" value="2"/>
</dbReference>
<evidence type="ECO:0000259" key="10">
    <source>
        <dbReference type="PROSITE" id="PS50110"/>
    </source>
</evidence>
<dbReference type="GO" id="GO:0043565">
    <property type="term" value="F:sequence-specific DNA binding"/>
    <property type="evidence" value="ECO:0007669"/>
    <property type="project" value="InterPro"/>
</dbReference>
<evidence type="ECO:0000256" key="5">
    <source>
        <dbReference type="ARBA" id="ARBA00023015"/>
    </source>
</evidence>
<evidence type="ECO:0000256" key="1">
    <source>
        <dbReference type="ARBA" id="ARBA00004496"/>
    </source>
</evidence>
<sequence>MFSVMIVDDEPLFREYLQKKFDWNALDMAIVCEARNGIEALEQAEAFLPDIALVDINMPYMDGLALSEQLKLRYPDMSIVLVTGHNEFEYARRAIRIGVKDYLLKPFDKEEFSVTLNKVKSFMKAMHEEKANVQNQSALLRESFLLKLICPDFCMMREDAEAEMAQLRIPIPRRYCRVALTVIGHLRDNDEPTEASLWRNEVEKMLRELIPARGEPVLFHDAEGRIVSIIALDDREEALAYDGQAFEQLSRQVEHHFKITVTTGLGRLSNDPMELRLSYRDAVTAVQNRMTAGQGQVIWHERLGNNASAFELFSIELQEKLIYSLRMKERDTVEQLLDEVFSYLGQTRTAADTALTGLVGIVSIGLSFAAESGLAVGDLFGREFSPYRELERMQTIEQCREWLKALFCRLMNEVYGSRASKSLKLLEAAKQIIHDGYADSDLTVEAIAARLFIDGSYLRRIFKKEAGMPASDYLTFVRMQQAKKMLGEGKLKLSVVAELVGYNDANYFSKSFKKHFGFTPTEYELRKRR</sequence>
<dbReference type="GO" id="GO:0000160">
    <property type="term" value="P:phosphorelay signal transduction system"/>
    <property type="evidence" value="ECO:0007669"/>
    <property type="project" value="UniProtKB-KW"/>
</dbReference>
<dbReference type="PROSITE" id="PS50110">
    <property type="entry name" value="RESPONSE_REGULATORY"/>
    <property type="match status" value="1"/>
</dbReference>
<dbReference type="AlphaFoldDB" id="A0A559J9T7"/>
<dbReference type="InterPro" id="IPR041522">
    <property type="entry name" value="CdaR_GGDEF"/>
</dbReference>
<dbReference type="GO" id="GO:0005737">
    <property type="term" value="C:cytoplasm"/>
    <property type="evidence" value="ECO:0007669"/>
    <property type="project" value="UniProtKB-SubCell"/>
</dbReference>